<dbReference type="GO" id="GO:0070733">
    <property type="term" value="F:AMPylase activity"/>
    <property type="evidence" value="ECO:0007669"/>
    <property type="project" value="UniProtKB-EC"/>
</dbReference>
<dbReference type="RefSeq" id="WP_115249889.1">
    <property type="nucleotide sequence ID" value="NZ_UGSP01000001.1"/>
</dbReference>
<evidence type="ECO:0000256" key="1">
    <source>
        <dbReference type="ARBA" id="ARBA00022679"/>
    </source>
</evidence>
<dbReference type="PANTHER" id="PTHR39560">
    <property type="entry name" value="PROTEIN ADENYLYLTRANSFERASE FIC-RELATED"/>
    <property type="match status" value="1"/>
</dbReference>
<feature type="domain" description="Fido" evidence="8">
    <location>
        <begin position="52"/>
        <end position="189"/>
    </location>
</feature>
<dbReference type="InterPro" id="IPR003812">
    <property type="entry name" value="Fido"/>
</dbReference>
<keyword evidence="2 9" id="KW-0548">Nucleotidyltransferase</keyword>
<sequence length="196" mass="22330">MKYHSSDPMLNKNGVLINKLNIETQDELDKKEAQITAIQTAILLITPVKGQFDIAHLKAIHKHLFNEIYSWAGEIRSIDISKGDTMFATSSRIIPELEKLFNELKNEQFLKNTLPEKIPARLAYYLGEINAIHPFREGNGRTQRLFIHQLAQTLGFYLNLEKVSADEMIQASILSHKCDYSALENIIKKGLTPIPK</sequence>
<accession>A0A379AT26</accession>
<keyword evidence="1 9" id="KW-0808">Transferase</keyword>
<keyword evidence="10" id="KW-1185">Reference proteome</keyword>
<dbReference type="SUPFAM" id="SSF140931">
    <property type="entry name" value="Fic-like"/>
    <property type="match status" value="1"/>
</dbReference>
<evidence type="ECO:0000256" key="2">
    <source>
        <dbReference type="ARBA" id="ARBA00022695"/>
    </source>
</evidence>
<evidence type="ECO:0000313" key="10">
    <source>
        <dbReference type="Proteomes" id="UP000255098"/>
    </source>
</evidence>
<organism evidence="9 10">
    <name type="scientific">Avibacterium avium</name>
    <name type="common">Pasteurella avium</name>
    <dbReference type="NCBI Taxonomy" id="751"/>
    <lineage>
        <taxon>Bacteria</taxon>
        <taxon>Pseudomonadati</taxon>
        <taxon>Pseudomonadota</taxon>
        <taxon>Gammaproteobacteria</taxon>
        <taxon>Pasteurellales</taxon>
        <taxon>Pasteurellaceae</taxon>
        <taxon>Avibacterium</taxon>
    </lineage>
</organism>
<evidence type="ECO:0000259" key="8">
    <source>
        <dbReference type="PROSITE" id="PS51459"/>
    </source>
</evidence>
<dbReference type="Pfam" id="PF02661">
    <property type="entry name" value="Fic"/>
    <property type="match status" value="1"/>
</dbReference>
<protein>
    <recommendedName>
        <fullName evidence="5">protein adenylyltransferase</fullName>
        <ecNumber evidence="5">2.7.7.108</ecNumber>
    </recommendedName>
</protein>
<evidence type="ECO:0000256" key="7">
    <source>
        <dbReference type="ARBA" id="ARBA00048696"/>
    </source>
</evidence>
<dbReference type="EC" id="2.7.7.108" evidence="5"/>
<dbReference type="Proteomes" id="UP000255098">
    <property type="component" value="Unassembled WGS sequence"/>
</dbReference>
<comment type="catalytic activity">
    <reaction evidence="6">
        <text>L-threonyl-[protein] + ATP = 3-O-(5'-adenylyl)-L-threonyl-[protein] + diphosphate</text>
        <dbReference type="Rhea" id="RHEA:54292"/>
        <dbReference type="Rhea" id="RHEA-COMP:11060"/>
        <dbReference type="Rhea" id="RHEA-COMP:13847"/>
        <dbReference type="ChEBI" id="CHEBI:30013"/>
        <dbReference type="ChEBI" id="CHEBI:30616"/>
        <dbReference type="ChEBI" id="CHEBI:33019"/>
        <dbReference type="ChEBI" id="CHEBI:138113"/>
        <dbReference type="EC" id="2.7.7.108"/>
    </reaction>
</comment>
<evidence type="ECO:0000256" key="6">
    <source>
        <dbReference type="ARBA" id="ARBA00047939"/>
    </source>
</evidence>
<gene>
    <name evidence="9" type="primary">fic_2</name>
    <name evidence="9" type="ORF">NCTC11297_01804</name>
</gene>
<dbReference type="EMBL" id="UGSP01000001">
    <property type="protein sequence ID" value="SUB24749.1"/>
    <property type="molecule type" value="Genomic_DNA"/>
</dbReference>
<evidence type="ECO:0000313" key="9">
    <source>
        <dbReference type="EMBL" id="SUB24749.1"/>
    </source>
</evidence>
<evidence type="ECO:0000256" key="3">
    <source>
        <dbReference type="ARBA" id="ARBA00022741"/>
    </source>
</evidence>
<dbReference type="GO" id="GO:0005524">
    <property type="term" value="F:ATP binding"/>
    <property type="evidence" value="ECO:0007669"/>
    <property type="project" value="UniProtKB-KW"/>
</dbReference>
<keyword evidence="3" id="KW-0547">Nucleotide-binding</keyword>
<name>A0A379AT26_AVIAV</name>
<evidence type="ECO:0000256" key="4">
    <source>
        <dbReference type="ARBA" id="ARBA00022840"/>
    </source>
</evidence>
<dbReference type="PANTHER" id="PTHR39560:SF1">
    <property type="entry name" value="PROTEIN ADENYLYLTRANSFERASE FIC-RELATED"/>
    <property type="match status" value="1"/>
</dbReference>
<dbReference type="GO" id="GO:0051302">
    <property type="term" value="P:regulation of cell division"/>
    <property type="evidence" value="ECO:0007669"/>
    <property type="project" value="TreeGrafter"/>
</dbReference>
<evidence type="ECO:0000256" key="5">
    <source>
        <dbReference type="ARBA" id="ARBA00034531"/>
    </source>
</evidence>
<proteinExistence type="predicted"/>
<dbReference type="Gene3D" id="1.10.3290.10">
    <property type="entry name" value="Fido-like domain"/>
    <property type="match status" value="1"/>
</dbReference>
<keyword evidence="4" id="KW-0067">ATP-binding</keyword>
<dbReference type="AlphaFoldDB" id="A0A379AT26"/>
<comment type="catalytic activity">
    <reaction evidence="7">
        <text>L-tyrosyl-[protein] + ATP = O-(5'-adenylyl)-L-tyrosyl-[protein] + diphosphate</text>
        <dbReference type="Rhea" id="RHEA:54288"/>
        <dbReference type="Rhea" id="RHEA-COMP:10136"/>
        <dbReference type="Rhea" id="RHEA-COMP:13846"/>
        <dbReference type="ChEBI" id="CHEBI:30616"/>
        <dbReference type="ChEBI" id="CHEBI:33019"/>
        <dbReference type="ChEBI" id="CHEBI:46858"/>
        <dbReference type="ChEBI" id="CHEBI:83624"/>
        <dbReference type="EC" id="2.7.7.108"/>
    </reaction>
</comment>
<reference evidence="9 10" key="1">
    <citation type="submission" date="2018-06" db="EMBL/GenBank/DDBJ databases">
        <authorList>
            <consortium name="Pathogen Informatics"/>
            <person name="Doyle S."/>
        </authorList>
    </citation>
    <scope>NUCLEOTIDE SEQUENCE [LARGE SCALE GENOMIC DNA]</scope>
    <source>
        <strain evidence="10">NCTC 11297</strain>
    </source>
</reference>
<dbReference type="PROSITE" id="PS51459">
    <property type="entry name" value="FIDO"/>
    <property type="match status" value="1"/>
</dbReference>
<dbReference type="InterPro" id="IPR036597">
    <property type="entry name" value="Fido-like_dom_sf"/>
</dbReference>
<dbReference type="GeneID" id="300133990"/>